<name>A0AAV4V6N0_9ARAC</name>
<evidence type="ECO:0000313" key="2">
    <source>
        <dbReference type="Proteomes" id="UP001054837"/>
    </source>
</evidence>
<evidence type="ECO:0000313" key="1">
    <source>
        <dbReference type="EMBL" id="GIY65683.1"/>
    </source>
</evidence>
<gene>
    <name evidence="1" type="ORF">CDAR_81911</name>
</gene>
<accession>A0AAV4V6N0</accession>
<organism evidence="1 2">
    <name type="scientific">Caerostris darwini</name>
    <dbReference type="NCBI Taxonomy" id="1538125"/>
    <lineage>
        <taxon>Eukaryota</taxon>
        <taxon>Metazoa</taxon>
        <taxon>Ecdysozoa</taxon>
        <taxon>Arthropoda</taxon>
        <taxon>Chelicerata</taxon>
        <taxon>Arachnida</taxon>
        <taxon>Araneae</taxon>
        <taxon>Araneomorphae</taxon>
        <taxon>Entelegynae</taxon>
        <taxon>Araneoidea</taxon>
        <taxon>Araneidae</taxon>
        <taxon>Caerostris</taxon>
    </lineage>
</organism>
<proteinExistence type="predicted"/>
<dbReference type="EMBL" id="BPLQ01012460">
    <property type="protein sequence ID" value="GIY65683.1"/>
    <property type="molecule type" value="Genomic_DNA"/>
</dbReference>
<comment type="caution">
    <text evidence="1">The sequence shown here is derived from an EMBL/GenBank/DDBJ whole genome shotgun (WGS) entry which is preliminary data.</text>
</comment>
<keyword evidence="2" id="KW-1185">Reference proteome</keyword>
<protein>
    <submittedName>
        <fullName evidence="1">Uncharacterized protein</fullName>
    </submittedName>
</protein>
<dbReference type="AlphaFoldDB" id="A0AAV4V6N0"/>
<dbReference type="Proteomes" id="UP001054837">
    <property type="component" value="Unassembled WGS sequence"/>
</dbReference>
<reference evidence="1 2" key="1">
    <citation type="submission" date="2021-06" db="EMBL/GenBank/DDBJ databases">
        <title>Caerostris darwini draft genome.</title>
        <authorList>
            <person name="Kono N."/>
            <person name="Arakawa K."/>
        </authorList>
    </citation>
    <scope>NUCLEOTIDE SEQUENCE [LARGE SCALE GENOMIC DNA]</scope>
</reference>
<sequence>MLLSITVHLNTMIPSPLKISLAIHYKDLLRMRVHTVQYACVIQLITGLFKPGPLQSCDIFTRLQGVSKQTKLARVQRCREEDKQHRPSLTRR</sequence>